<dbReference type="GO" id="GO:0005524">
    <property type="term" value="F:ATP binding"/>
    <property type="evidence" value="ECO:0007669"/>
    <property type="project" value="UniProtKB-UniRule"/>
</dbReference>
<dbReference type="PANTHER" id="PTHR43289">
    <property type="entry name" value="MITOGEN-ACTIVATED PROTEIN KINASE KINASE KINASE 20-RELATED"/>
    <property type="match status" value="1"/>
</dbReference>
<dbReference type="GO" id="GO:0004674">
    <property type="term" value="F:protein serine/threonine kinase activity"/>
    <property type="evidence" value="ECO:0007669"/>
    <property type="project" value="TreeGrafter"/>
</dbReference>
<dbReference type="PROSITE" id="PS00107">
    <property type="entry name" value="PROTEIN_KINASE_ATP"/>
    <property type="match status" value="1"/>
</dbReference>
<keyword evidence="7" id="KW-0812">Transmembrane</keyword>
<dbReference type="CDD" id="cd14014">
    <property type="entry name" value="STKc_PknB_like"/>
    <property type="match status" value="1"/>
</dbReference>
<evidence type="ECO:0000313" key="10">
    <source>
        <dbReference type="Proteomes" id="UP000779809"/>
    </source>
</evidence>
<evidence type="ECO:0000256" key="7">
    <source>
        <dbReference type="SAM" id="Phobius"/>
    </source>
</evidence>
<dbReference type="InterPro" id="IPR011990">
    <property type="entry name" value="TPR-like_helical_dom_sf"/>
</dbReference>
<accession>A0A932A6K6</accession>
<keyword evidence="7" id="KW-0472">Membrane</keyword>
<keyword evidence="2 6" id="KW-0547">Nucleotide-binding</keyword>
<dbReference type="Pfam" id="PF00069">
    <property type="entry name" value="Pkinase"/>
    <property type="match status" value="1"/>
</dbReference>
<dbReference type="InterPro" id="IPR017441">
    <property type="entry name" value="Protein_kinase_ATP_BS"/>
</dbReference>
<name>A0A932A6K6_9BACT</name>
<dbReference type="Gene3D" id="3.30.200.20">
    <property type="entry name" value="Phosphorylase Kinase, domain 1"/>
    <property type="match status" value="1"/>
</dbReference>
<dbReference type="SMART" id="SM00220">
    <property type="entry name" value="S_TKc"/>
    <property type="match status" value="1"/>
</dbReference>
<protein>
    <submittedName>
        <fullName evidence="9">Protein kinase</fullName>
    </submittedName>
</protein>
<keyword evidence="5" id="KW-0802">TPR repeat</keyword>
<dbReference type="SUPFAM" id="SSF48452">
    <property type="entry name" value="TPR-like"/>
    <property type="match status" value="1"/>
</dbReference>
<dbReference type="PANTHER" id="PTHR43289:SF6">
    <property type="entry name" value="SERINE_THREONINE-PROTEIN KINASE NEKL-3"/>
    <property type="match status" value="1"/>
</dbReference>
<dbReference type="AlphaFoldDB" id="A0A932A6K6"/>
<dbReference type="InterPro" id="IPR019734">
    <property type="entry name" value="TPR_rpt"/>
</dbReference>
<dbReference type="InterPro" id="IPR011009">
    <property type="entry name" value="Kinase-like_dom_sf"/>
</dbReference>
<evidence type="ECO:0000313" key="9">
    <source>
        <dbReference type="EMBL" id="MBI2677645.1"/>
    </source>
</evidence>
<evidence type="ECO:0000259" key="8">
    <source>
        <dbReference type="PROSITE" id="PS50011"/>
    </source>
</evidence>
<dbReference type="Proteomes" id="UP000779809">
    <property type="component" value="Unassembled WGS sequence"/>
</dbReference>
<dbReference type="Gene3D" id="1.10.510.10">
    <property type="entry name" value="Transferase(Phosphotransferase) domain 1"/>
    <property type="match status" value="1"/>
</dbReference>
<keyword evidence="1" id="KW-0808">Transferase</keyword>
<keyword evidence="3 9" id="KW-0418">Kinase</keyword>
<keyword evidence="7" id="KW-1133">Transmembrane helix</keyword>
<evidence type="ECO:0000256" key="5">
    <source>
        <dbReference type="PROSITE-ProRule" id="PRU00339"/>
    </source>
</evidence>
<dbReference type="PROSITE" id="PS00108">
    <property type="entry name" value="PROTEIN_KINASE_ST"/>
    <property type="match status" value="1"/>
</dbReference>
<dbReference type="Gene3D" id="1.25.40.10">
    <property type="entry name" value="Tetratricopeptide repeat domain"/>
    <property type="match status" value="1"/>
</dbReference>
<feature type="repeat" description="TPR" evidence="5">
    <location>
        <begin position="603"/>
        <end position="636"/>
    </location>
</feature>
<dbReference type="EMBL" id="JACPNR010000004">
    <property type="protein sequence ID" value="MBI2677645.1"/>
    <property type="molecule type" value="Genomic_DNA"/>
</dbReference>
<comment type="caution">
    <text evidence="9">The sequence shown here is derived from an EMBL/GenBank/DDBJ whole genome shotgun (WGS) entry which is preliminary data.</text>
</comment>
<dbReference type="PROSITE" id="PS50011">
    <property type="entry name" value="PROTEIN_KINASE_DOM"/>
    <property type="match status" value="1"/>
</dbReference>
<dbReference type="InterPro" id="IPR000719">
    <property type="entry name" value="Prot_kinase_dom"/>
</dbReference>
<dbReference type="PROSITE" id="PS50005">
    <property type="entry name" value="TPR"/>
    <property type="match status" value="1"/>
</dbReference>
<evidence type="ECO:0000256" key="4">
    <source>
        <dbReference type="ARBA" id="ARBA00022840"/>
    </source>
</evidence>
<reference evidence="9" key="1">
    <citation type="submission" date="2020-07" db="EMBL/GenBank/DDBJ databases">
        <title>Huge and variable diversity of episymbiotic CPR bacteria and DPANN archaea in groundwater ecosystems.</title>
        <authorList>
            <person name="He C.Y."/>
            <person name="Keren R."/>
            <person name="Whittaker M."/>
            <person name="Farag I.F."/>
            <person name="Doudna J."/>
            <person name="Cate J.H.D."/>
            <person name="Banfield J.F."/>
        </authorList>
    </citation>
    <scope>NUCLEOTIDE SEQUENCE</scope>
    <source>
        <strain evidence="9">NC_groundwater_580_Pr5_B-0.1um_64_19</strain>
    </source>
</reference>
<gene>
    <name evidence="9" type="ORF">HYX28_02575</name>
</gene>
<dbReference type="SUPFAM" id="SSF56112">
    <property type="entry name" value="Protein kinase-like (PK-like)"/>
    <property type="match status" value="1"/>
</dbReference>
<proteinExistence type="predicted"/>
<dbReference type="InterPro" id="IPR008271">
    <property type="entry name" value="Ser/Thr_kinase_AS"/>
</dbReference>
<evidence type="ECO:0000256" key="3">
    <source>
        <dbReference type="ARBA" id="ARBA00022777"/>
    </source>
</evidence>
<keyword evidence="4 6" id="KW-0067">ATP-binding</keyword>
<feature type="transmembrane region" description="Helical" evidence="7">
    <location>
        <begin position="318"/>
        <end position="338"/>
    </location>
</feature>
<evidence type="ECO:0000256" key="1">
    <source>
        <dbReference type="ARBA" id="ARBA00022679"/>
    </source>
</evidence>
<evidence type="ECO:0000256" key="6">
    <source>
        <dbReference type="PROSITE-ProRule" id="PRU10141"/>
    </source>
</evidence>
<evidence type="ECO:0000256" key="2">
    <source>
        <dbReference type="ARBA" id="ARBA00022741"/>
    </source>
</evidence>
<feature type="binding site" evidence="6">
    <location>
        <position position="38"/>
    </location>
    <ligand>
        <name>ATP</name>
        <dbReference type="ChEBI" id="CHEBI:30616"/>
    </ligand>
</feature>
<feature type="domain" description="Protein kinase" evidence="8">
    <location>
        <begin position="9"/>
        <end position="284"/>
    </location>
</feature>
<sequence length="803" mass="88226">MLGRTVSHYRILEKLGGGGMGVVYKAEDVNLKRIVALKFLAPELYKDPQALERFEREARSAALLNHPNICGIYEIEEDEGKPVLVMEYLEGEPLSRHIAGNQRDPRELVSIAVKVAEALETAHAQGIIHRDIKPGNIYLTPRGPKVLDFGLAKVMQPPTEAAPDDDTALGLPYADEPTSSGDQMPGTAFYMSPEQIKGDDLDPRTDLFSLGVVLYEMATGVRPFRGRNVVLTLHAILHKKPLPPRQSNSRIPPHLETIIGKALEKDRGQRYQSAKELRQDLEVVQRELELLAAGGKLPSRLTAASTGAFRTGRRRSRYIQVALGVALLMAIVVIVALWNKHTRGMGTVHAGLNTVAVLPFKNAGNDRGEDFLSLALADEVASTLTYSPNLEVRPVSSSEKYADKDPQHAGKDLHVGTVLAGHFLRSGDEARVTVEAIDVESNRLLWKGEVIGPAKDLTPLQDKLATLVRRELLPVLGVTSVESATRPRNAQAYDLYLRSVSIPHDPAPNKEAISSLERAVGLDPSYAPAWDALGRRYYYDASYAGGGRETFQKSNAAHERALSLDPNLVPAAAHLTRNWVEQGELAKAYQRAQELVRQRPKSAEAHFTLGYVLRYAGMLEPARKECDAALGLDPGNFVFRSCAFAFSEAGQADRAMEYLRLDYGSEYSTNVLPTVLLRQEKITEARDASAKVTRNTVWFGDLLRACLDANQGGEAQQLAQAASPVLLGLRDPELKYHHATVLSYCGQKDLAMQLLRSSIAQNYCATDALEKDPLLEKLRSHQDFPALRQAARRCSAAIPSGSE</sequence>
<organism evidence="9 10">
    <name type="scientific">Candidatus Korobacter versatilis</name>
    <dbReference type="NCBI Taxonomy" id="658062"/>
    <lineage>
        <taxon>Bacteria</taxon>
        <taxon>Pseudomonadati</taxon>
        <taxon>Acidobacteriota</taxon>
        <taxon>Terriglobia</taxon>
        <taxon>Terriglobales</taxon>
        <taxon>Candidatus Korobacteraceae</taxon>
        <taxon>Candidatus Korobacter</taxon>
    </lineage>
</organism>